<dbReference type="Gene3D" id="3.40.50.720">
    <property type="entry name" value="NAD(P)-binding Rossmann-like Domain"/>
    <property type="match status" value="1"/>
</dbReference>
<dbReference type="SUPFAM" id="SSF51735">
    <property type="entry name" value="NAD(P)-binding Rossmann-fold domains"/>
    <property type="match status" value="1"/>
</dbReference>
<evidence type="ECO:0000313" key="5">
    <source>
        <dbReference type="EMBL" id="BDV35745.1"/>
    </source>
</evidence>
<evidence type="ECO:0000256" key="1">
    <source>
        <dbReference type="ARBA" id="ARBA00006484"/>
    </source>
</evidence>
<organism evidence="5 6">
    <name type="scientific">Methylocystis iwaonis</name>
    <dbReference type="NCBI Taxonomy" id="2885079"/>
    <lineage>
        <taxon>Bacteria</taxon>
        <taxon>Pseudomonadati</taxon>
        <taxon>Pseudomonadota</taxon>
        <taxon>Alphaproteobacteria</taxon>
        <taxon>Hyphomicrobiales</taxon>
        <taxon>Methylocystaceae</taxon>
        <taxon>Methylocystis</taxon>
    </lineage>
</organism>
<reference evidence="5 6" key="1">
    <citation type="journal article" date="2023" name="Int. J. Syst. Evol. Microbiol.">
        <title>Methylocystis iwaonis sp. nov., a type II methane-oxidizing bacterium from surface soil of a rice paddy field in Japan, and emended description of the genus Methylocystis (ex Whittenbury et al. 1970) Bowman et al. 1993.</title>
        <authorList>
            <person name="Kaise H."/>
            <person name="Sawadogo J.B."/>
            <person name="Alam M.S."/>
            <person name="Ueno C."/>
            <person name="Dianou D."/>
            <person name="Shinjo R."/>
            <person name="Asakawa S."/>
        </authorList>
    </citation>
    <scope>NUCLEOTIDE SEQUENCE [LARGE SCALE GENOMIC DNA]</scope>
    <source>
        <strain evidence="5 6">SS37A-Re</strain>
    </source>
</reference>
<comment type="similarity">
    <text evidence="1 4">Belongs to the short-chain dehydrogenases/reductases (SDR) family.</text>
</comment>
<proteinExistence type="inferred from homology"/>
<dbReference type="Pfam" id="PF00106">
    <property type="entry name" value="adh_short"/>
    <property type="match status" value="1"/>
</dbReference>
<evidence type="ECO:0000313" key="6">
    <source>
        <dbReference type="Proteomes" id="UP001317629"/>
    </source>
</evidence>
<dbReference type="PRINTS" id="PR00080">
    <property type="entry name" value="SDRFAMILY"/>
</dbReference>
<dbReference type="InterPro" id="IPR002347">
    <property type="entry name" value="SDR_fam"/>
</dbReference>
<dbReference type="PANTHER" id="PTHR43963:SF6">
    <property type="entry name" value="CHAIN DEHYDROGENASE FAMILY PROTEIN, PUTATIVE (AFU_ORTHOLOGUE AFUA_3G15350)-RELATED"/>
    <property type="match status" value="1"/>
</dbReference>
<dbReference type="InterPro" id="IPR036291">
    <property type="entry name" value="NAD(P)-bd_dom_sf"/>
</dbReference>
<dbReference type="InterPro" id="IPR045313">
    <property type="entry name" value="CBR1-like"/>
</dbReference>
<sequence>MGTTEIIVLVSGANRGIGLAIATGLARHKGVNVLLGCRDLDRGKEASIPLQAEGLRVRPVQLDTTDEDSVLALTDLIEREYGRLDALVNNAGIGLDYHPTLSVAEQMRQTLEVNVVGVLRLTEAMAPFLAKSNRPRIVNVSSELSSFGMRADPNWAYSAIKLPTYAASKAALNSLTVSYADQLRDKGFKVNAICPGYTATEATNFSGTRTPEQAAVIAVNFALLDEEGPNGIFVNEARELPW</sequence>
<evidence type="ECO:0000256" key="2">
    <source>
        <dbReference type="ARBA" id="ARBA00022857"/>
    </source>
</evidence>
<dbReference type="InterPro" id="IPR020904">
    <property type="entry name" value="Sc_DH/Rdtase_CS"/>
</dbReference>
<dbReference type="RefSeq" id="WP_281929260.1">
    <property type="nucleotide sequence ID" value="NZ_AP027142.1"/>
</dbReference>
<protein>
    <submittedName>
        <fullName evidence="5">Dehydrogenase</fullName>
    </submittedName>
</protein>
<keyword evidence="2" id="KW-0521">NADP</keyword>
<keyword evidence="6" id="KW-1185">Reference proteome</keyword>
<evidence type="ECO:0000256" key="4">
    <source>
        <dbReference type="RuleBase" id="RU000363"/>
    </source>
</evidence>
<dbReference type="CDD" id="cd05324">
    <property type="entry name" value="carb_red_PTCR-like_SDR_c"/>
    <property type="match status" value="1"/>
</dbReference>
<gene>
    <name evidence="5" type="ORF">SS37A_32740</name>
</gene>
<keyword evidence="3" id="KW-0560">Oxidoreductase</keyword>
<dbReference type="EMBL" id="AP027142">
    <property type="protein sequence ID" value="BDV35745.1"/>
    <property type="molecule type" value="Genomic_DNA"/>
</dbReference>
<dbReference type="Proteomes" id="UP001317629">
    <property type="component" value="Chromosome"/>
</dbReference>
<accession>A0ABN6VJA0</accession>
<dbReference type="PROSITE" id="PS00061">
    <property type="entry name" value="ADH_SHORT"/>
    <property type="match status" value="1"/>
</dbReference>
<name>A0ABN6VJA0_9HYPH</name>
<dbReference type="PANTHER" id="PTHR43963">
    <property type="entry name" value="CARBONYL REDUCTASE 1-RELATED"/>
    <property type="match status" value="1"/>
</dbReference>
<dbReference type="PRINTS" id="PR00081">
    <property type="entry name" value="GDHRDH"/>
</dbReference>
<evidence type="ECO:0000256" key="3">
    <source>
        <dbReference type="ARBA" id="ARBA00023002"/>
    </source>
</evidence>